<proteinExistence type="predicted"/>
<dbReference type="RefSeq" id="WP_183166040.1">
    <property type="nucleotide sequence ID" value="NZ_JACHXI010000005.1"/>
</dbReference>
<feature type="compositionally biased region" description="Polar residues" evidence="1">
    <location>
        <begin position="310"/>
        <end position="323"/>
    </location>
</feature>
<dbReference type="Proteomes" id="UP000549250">
    <property type="component" value="Unassembled WGS sequence"/>
</dbReference>
<feature type="compositionally biased region" description="Basic and acidic residues" evidence="1">
    <location>
        <begin position="298"/>
        <end position="309"/>
    </location>
</feature>
<accession>A0A839T1U6</accession>
<dbReference type="InterPro" id="IPR038186">
    <property type="entry name" value="CHAD_dom_sf"/>
</dbReference>
<feature type="region of interest" description="Disordered" evidence="1">
    <location>
        <begin position="292"/>
        <end position="323"/>
    </location>
</feature>
<evidence type="ECO:0000259" key="2">
    <source>
        <dbReference type="PROSITE" id="PS51708"/>
    </source>
</evidence>
<dbReference type="PROSITE" id="PS51708">
    <property type="entry name" value="CHAD"/>
    <property type="match status" value="1"/>
</dbReference>
<evidence type="ECO:0000256" key="1">
    <source>
        <dbReference type="SAM" id="MobiDB-lite"/>
    </source>
</evidence>
<dbReference type="AlphaFoldDB" id="A0A839T1U6"/>
<protein>
    <submittedName>
        <fullName evidence="3">CHAD domain-containing protein</fullName>
    </submittedName>
</protein>
<reference evidence="3 4" key="1">
    <citation type="submission" date="2020-08" db="EMBL/GenBank/DDBJ databases">
        <title>Genomic Encyclopedia of Type Strains, Phase III (KMG-III): the genomes of soil and plant-associated and newly described type strains.</title>
        <authorList>
            <person name="Whitman W."/>
        </authorList>
    </citation>
    <scope>NUCLEOTIDE SEQUENCE [LARGE SCALE GENOMIC DNA]</scope>
    <source>
        <strain evidence="3 4">CECT 4462</strain>
    </source>
</reference>
<organism evidence="3 4">
    <name type="scientific">Azomonas macrocytogenes</name>
    <name type="common">Azotobacter macrocytogenes</name>
    <dbReference type="NCBI Taxonomy" id="69962"/>
    <lineage>
        <taxon>Bacteria</taxon>
        <taxon>Pseudomonadati</taxon>
        <taxon>Pseudomonadota</taxon>
        <taxon>Gammaproteobacteria</taxon>
        <taxon>Pseudomonadales</taxon>
        <taxon>Pseudomonadaceae</taxon>
        <taxon>Azomonas</taxon>
    </lineage>
</organism>
<keyword evidence="4" id="KW-1185">Reference proteome</keyword>
<dbReference type="PANTHER" id="PTHR39339">
    <property type="entry name" value="SLR1444 PROTEIN"/>
    <property type="match status" value="1"/>
</dbReference>
<evidence type="ECO:0000313" key="3">
    <source>
        <dbReference type="EMBL" id="MBB3103078.1"/>
    </source>
</evidence>
<name>A0A839T1U6_AZOMA</name>
<comment type="caution">
    <text evidence="3">The sequence shown here is derived from an EMBL/GenBank/DDBJ whole genome shotgun (WGS) entry which is preliminary data.</text>
</comment>
<sequence length="323" mass="36596">MSLQIHACKKTDKEVVRLAGERLLKAAQALEEGSAEGVHGARKRLKETRALLRLVRKPLGRRQFDRENRQLRDLGRHLSEQRDAAALLESWDGLAEHDRRRFGSATMKRVRDRLAERVPQSSNAAQSHTELLETLQHARDDISRLSLKGKGFALFETGVHRTYQDGRRALKNVAHQPSDEILHEWRKRVKDHWYQTRLLQQASPELFKERASQLETLSDWLGDDHDLAVMQALLRDQPALFGATNTRRSIATGITARRNDLYAKALELGDRLYSEKPKALVAHWAELWRSAAKAGKGKTGEKTKSKADTTAESTPDTAAQDTP</sequence>
<dbReference type="Gene3D" id="1.40.20.10">
    <property type="entry name" value="CHAD domain"/>
    <property type="match status" value="1"/>
</dbReference>
<dbReference type="PANTHER" id="PTHR39339:SF1">
    <property type="entry name" value="CHAD DOMAIN-CONTAINING PROTEIN"/>
    <property type="match status" value="1"/>
</dbReference>
<gene>
    <name evidence="3" type="ORF">FHR87_001473</name>
</gene>
<dbReference type="InterPro" id="IPR007899">
    <property type="entry name" value="CHAD_dom"/>
</dbReference>
<dbReference type="Pfam" id="PF05235">
    <property type="entry name" value="CHAD"/>
    <property type="match status" value="1"/>
</dbReference>
<dbReference type="SMART" id="SM00880">
    <property type="entry name" value="CHAD"/>
    <property type="match status" value="1"/>
</dbReference>
<evidence type="ECO:0000313" key="4">
    <source>
        <dbReference type="Proteomes" id="UP000549250"/>
    </source>
</evidence>
<feature type="domain" description="CHAD" evidence="2">
    <location>
        <begin position="9"/>
        <end position="278"/>
    </location>
</feature>
<dbReference type="EMBL" id="JACHXI010000005">
    <property type="protein sequence ID" value="MBB3103078.1"/>
    <property type="molecule type" value="Genomic_DNA"/>
</dbReference>